<dbReference type="PANTHER" id="PTHR10250">
    <property type="entry name" value="MICROSOMAL GLUTATHIONE S-TRANSFERASE"/>
    <property type="match status" value="1"/>
</dbReference>
<comment type="subcellular location">
    <subcellularLocation>
        <location evidence="1">Mitochondrion outer membrane</location>
        <topology evidence="1">Multi-pass membrane protein</topology>
    </subcellularLocation>
</comment>
<reference evidence="25" key="1">
    <citation type="journal article" date="2010" name="Nature">
        <title>The Amphimedon queenslandica genome and the evolution of animal complexity.</title>
        <authorList>
            <person name="Srivastava M."/>
            <person name="Simakov O."/>
            <person name="Chapman J."/>
            <person name="Fahey B."/>
            <person name="Gauthier M.E."/>
            <person name="Mitros T."/>
            <person name="Richards G.S."/>
            <person name="Conaco C."/>
            <person name="Dacre M."/>
            <person name="Hellsten U."/>
            <person name="Larroux C."/>
            <person name="Putnam N.H."/>
            <person name="Stanke M."/>
            <person name="Adamska M."/>
            <person name="Darling A."/>
            <person name="Degnan S.M."/>
            <person name="Oakley T.H."/>
            <person name="Plachetzki D.C."/>
            <person name="Zhai Y."/>
            <person name="Adamski M."/>
            <person name="Calcino A."/>
            <person name="Cummins S.F."/>
            <person name="Goodstein D.M."/>
            <person name="Harris C."/>
            <person name="Jackson D.J."/>
            <person name="Leys S.P."/>
            <person name="Shu S."/>
            <person name="Woodcroft B.J."/>
            <person name="Vervoort M."/>
            <person name="Kosik K.S."/>
            <person name="Manning G."/>
            <person name="Degnan B.M."/>
            <person name="Rokhsar D.S."/>
        </authorList>
    </citation>
    <scope>NUCLEOTIDE SEQUENCE [LARGE SCALE GENOMIC DNA]</scope>
</reference>
<feature type="transmembrane region" description="Helical" evidence="23">
    <location>
        <begin position="272"/>
        <end position="294"/>
    </location>
</feature>
<dbReference type="AlphaFoldDB" id="A0AAN0IDX1"/>
<evidence type="ECO:0000256" key="14">
    <source>
        <dbReference type="ARBA" id="ARBA00037884"/>
    </source>
</evidence>
<evidence type="ECO:0000256" key="5">
    <source>
        <dbReference type="ARBA" id="ARBA00022787"/>
    </source>
</evidence>
<dbReference type="InterPro" id="IPR001129">
    <property type="entry name" value="Membr-assoc_MAPEG"/>
</dbReference>
<dbReference type="EnsemblMetazoa" id="XM_003386189.2">
    <property type="protein sequence ID" value="XP_003386237.2"/>
    <property type="gene ID" value="LOC100632748"/>
</dbReference>
<keyword evidence="11" id="KW-0564">Palmitate</keyword>
<keyword evidence="25" id="KW-1185">Reference proteome</keyword>
<evidence type="ECO:0000256" key="17">
    <source>
        <dbReference type="ARBA" id="ARBA00043664"/>
    </source>
</evidence>
<reference evidence="24" key="2">
    <citation type="submission" date="2024-06" db="UniProtKB">
        <authorList>
            <consortium name="EnsemblMetazoa"/>
        </authorList>
    </citation>
    <scope>IDENTIFICATION</scope>
</reference>
<evidence type="ECO:0000256" key="10">
    <source>
        <dbReference type="ARBA" id="ARBA00023136"/>
    </source>
</evidence>
<evidence type="ECO:0000256" key="11">
    <source>
        <dbReference type="ARBA" id="ARBA00023139"/>
    </source>
</evidence>
<comment type="similarity">
    <text evidence="2">Belongs to the MAPEG family.</text>
</comment>
<evidence type="ECO:0000256" key="9">
    <source>
        <dbReference type="ARBA" id="ARBA00023128"/>
    </source>
</evidence>
<evidence type="ECO:0000256" key="12">
    <source>
        <dbReference type="ARBA" id="ARBA00023239"/>
    </source>
</evidence>
<keyword evidence="9" id="KW-0496">Mitochondrion</keyword>
<keyword evidence="12" id="KW-0456">Lyase</keyword>
<evidence type="ECO:0000256" key="22">
    <source>
        <dbReference type="ARBA" id="ARBA00076908"/>
    </source>
</evidence>
<feature type="transmembrane region" description="Helical" evidence="23">
    <location>
        <begin position="240"/>
        <end position="260"/>
    </location>
</feature>
<evidence type="ECO:0000256" key="3">
    <source>
        <dbReference type="ARBA" id="ARBA00022679"/>
    </source>
</evidence>
<dbReference type="GO" id="GO:0004464">
    <property type="term" value="F:leukotriene-C4 synthase activity"/>
    <property type="evidence" value="ECO:0007669"/>
    <property type="project" value="UniProtKB-EC"/>
</dbReference>
<dbReference type="GO" id="GO:0006629">
    <property type="term" value="P:lipid metabolic process"/>
    <property type="evidence" value="ECO:0007669"/>
    <property type="project" value="UniProtKB-KW"/>
</dbReference>
<evidence type="ECO:0000256" key="18">
    <source>
        <dbReference type="ARBA" id="ARBA00049298"/>
    </source>
</evidence>
<keyword evidence="4 23" id="KW-0812">Transmembrane</keyword>
<dbReference type="EC" id="4.4.1.20" evidence="16"/>
<comment type="pathway">
    <text evidence="15">Lipid metabolism; arachidonate metabolism.</text>
</comment>
<dbReference type="Proteomes" id="UP000007879">
    <property type="component" value="Unassembled WGS sequence"/>
</dbReference>
<evidence type="ECO:0000256" key="21">
    <source>
        <dbReference type="ARBA" id="ARBA00075145"/>
    </source>
</evidence>
<evidence type="ECO:0000256" key="19">
    <source>
        <dbReference type="ARBA" id="ARBA00051411"/>
    </source>
</evidence>
<dbReference type="GO" id="GO:0005635">
    <property type="term" value="C:nuclear envelope"/>
    <property type="evidence" value="ECO:0007669"/>
    <property type="project" value="TreeGrafter"/>
</dbReference>
<dbReference type="SUPFAM" id="SSF161084">
    <property type="entry name" value="MAPEG domain-like"/>
    <property type="match status" value="2"/>
</dbReference>
<feature type="transmembrane region" description="Helical" evidence="23">
    <location>
        <begin position="110"/>
        <end position="132"/>
    </location>
</feature>
<protein>
    <recommendedName>
        <fullName evidence="20">Glutathione S-transferase 3, mitochondrial</fullName>
        <ecNumber evidence="16">4.4.1.20</ecNumber>
    </recommendedName>
    <alternativeName>
        <fullName evidence="21">Glutathione peroxidase MGST3</fullName>
    </alternativeName>
    <alternativeName>
        <fullName evidence="22">LTC4 synthase MGST3</fullName>
    </alternativeName>
</protein>
<proteinExistence type="inferred from homology"/>
<feature type="transmembrane region" description="Helical" evidence="23">
    <location>
        <begin position="6"/>
        <end position="23"/>
    </location>
</feature>
<evidence type="ECO:0000256" key="8">
    <source>
        <dbReference type="ARBA" id="ARBA00023098"/>
    </source>
</evidence>
<feature type="transmembrane region" description="Helical" evidence="23">
    <location>
        <begin position="166"/>
        <end position="185"/>
    </location>
</feature>
<dbReference type="Pfam" id="PF01124">
    <property type="entry name" value="MAPEG"/>
    <property type="match status" value="2"/>
</dbReference>
<evidence type="ECO:0000256" key="15">
    <source>
        <dbReference type="ARBA" id="ARBA00037916"/>
    </source>
</evidence>
<dbReference type="RefSeq" id="XP_003386237.2">
    <property type="nucleotide sequence ID" value="XM_003386189.2"/>
</dbReference>
<keyword evidence="5" id="KW-1000">Mitochondrion outer membrane</keyword>
<keyword evidence="3" id="KW-0808">Transferase</keyword>
<evidence type="ECO:0000256" key="23">
    <source>
        <dbReference type="SAM" id="Phobius"/>
    </source>
</evidence>
<keyword evidence="13" id="KW-0449">Lipoprotein</keyword>
<evidence type="ECO:0000256" key="16">
    <source>
        <dbReference type="ARBA" id="ARBA00039056"/>
    </source>
</evidence>
<dbReference type="GeneID" id="100632748"/>
<dbReference type="KEGG" id="aqu:100632748"/>
<dbReference type="GO" id="GO:0004364">
    <property type="term" value="F:glutathione transferase activity"/>
    <property type="evidence" value="ECO:0007669"/>
    <property type="project" value="TreeGrafter"/>
</dbReference>
<organism evidence="24 25">
    <name type="scientific">Amphimedon queenslandica</name>
    <name type="common">Sponge</name>
    <dbReference type="NCBI Taxonomy" id="400682"/>
    <lineage>
        <taxon>Eukaryota</taxon>
        <taxon>Metazoa</taxon>
        <taxon>Porifera</taxon>
        <taxon>Demospongiae</taxon>
        <taxon>Heteroscleromorpha</taxon>
        <taxon>Haplosclerida</taxon>
        <taxon>Niphatidae</taxon>
        <taxon>Amphimedon</taxon>
    </lineage>
</organism>
<dbReference type="PANTHER" id="PTHR10250:SF26">
    <property type="entry name" value="GLUTATHIONE S-TRANSFERASE 3, MITOCHONDRIAL"/>
    <property type="match status" value="1"/>
</dbReference>
<sequence>MDSFGFVILTGLCTAILHMYLAVNVGRARRKHGVPLPDQYSDTKKEFNCYQRAYMNTVENIPIFLMLLFAAGNKFPLISAGAGMIWIAGRVLYAHGYYTGDPEKRMRGAISYIGLLTLLVCTLLNAVTRIGFLSNFFDWLDSYITLIVSEQFKMGGKLSLPKGDPFGYVILTGACSVVLHAYLSVKVGMARRKHKIPLPDQYSADCVEFNCYQRAYMNMVEMYPVFLFVLFAGGDKYPRVSAAAGMVWIAGRIAYAHGYYTGDPSKRNLGGFGVFGLLTLLGCTVANGVSRLGITSC</sequence>
<dbReference type="GO" id="GO:0005741">
    <property type="term" value="C:mitochondrial outer membrane"/>
    <property type="evidence" value="ECO:0007669"/>
    <property type="project" value="UniProtKB-SubCell"/>
</dbReference>
<name>A0AAN0IDX1_AMPQE</name>
<evidence type="ECO:0000256" key="6">
    <source>
        <dbReference type="ARBA" id="ARBA00022989"/>
    </source>
</evidence>
<dbReference type="GO" id="GO:0005783">
    <property type="term" value="C:endoplasmic reticulum"/>
    <property type="evidence" value="ECO:0007669"/>
    <property type="project" value="TreeGrafter"/>
</dbReference>
<dbReference type="InterPro" id="IPR023352">
    <property type="entry name" value="MAPEG-like_dom_sf"/>
</dbReference>
<keyword evidence="10 23" id="KW-0472">Membrane</keyword>
<evidence type="ECO:0000256" key="7">
    <source>
        <dbReference type="ARBA" id="ARBA00023002"/>
    </source>
</evidence>
<comment type="catalytic activity">
    <reaction evidence="17">
        <text>(5S)-hydroperoxy-(6E,8Z,11Z,14Z)-eicosatetraenoate + 2 glutathione = (5S)-hydroxy-(6E,8Z,11Z,14Z)-eicosatetraenoate + glutathione disulfide + H2O</text>
        <dbReference type="Rhea" id="RHEA:48620"/>
        <dbReference type="ChEBI" id="CHEBI:15377"/>
        <dbReference type="ChEBI" id="CHEBI:57450"/>
        <dbReference type="ChEBI" id="CHEBI:57925"/>
        <dbReference type="ChEBI" id="CHEBI:58297"/>
        <dbReference type="ChEBI" id="CHEBI:90632"/>
    </reaction>
    <physiologicalReaction direction="left-to-right" evidence="17">
        <dbReference type="Rhea" id="RHEA:48621"/>
    </physiologicalReaction>
</comment>
<evidence type="ECO:0000256" key="1">
    <source>
        <dbReference type="ARBA" id="ARBA00004374"/>
    </source>
</evidence>
<evidence type="ECO:0000256" key="2">
    <source>
        <dbReference type="ARBA" id="ARBA00010459"/>
    </source>
</evidence>
<feature type="transmembrane region" description="Helical" evidence="23">
    <location>
        <begin position="77"/>
        <end position="98"/>
    </location>
</feature>
<feature type="transmembrane region" description="Helical" evidence="23">
    <location>
        <begin position="53"/>
        <end position="71"/>
    </location>
</feature>
<evidence type="ECO:0000313" key="24">
    <source>
        <dbReference type="EnsemblMetazoa" id="XP_003386237.2"/>
    </source>
</evidence>
<keyword evidence="7" id="KW-0560">Oxidoreductase</keyword>
<evidence type="ECO:0000256" key="20">
    <source>
        <dbReference type="ARBA" id="ARBA00069748"/>
    </source>
</evidence>
<keyword evidence="6 23" id="KW-1133">Transmembrane helix</keyword>
<comment type="catalytic activity">
    <reaction evidence="18">
        <text>leukotriene C4 = leukotriene A4 + glutathione</text>
        <dbReference type="Rhea" id="RHEA:17617"/>
        <dbReference type="ChEBI" id="CHEBI:57463"/>
        <dbReference type="ChEBI" id="CHEBI:57925"/>
        <dbReference type="ChEBI" id="CHEBI:57973"/>
        <dbReference type="EC" id="4.4.1.20"/>
    </reaction>
    <physiologicalReaction direction="right-to-left" evidence="18">
        <dbReference type="Rhea" id="RHEA:17619"/>
    </physiologicalReaction>
</comment>
<evidence type="ECO:0000256" key="4">
    <source>
        <dbReference type="ARBA" id="ARBA00022692"/>
    </source>
</evidence>
<keyword evidence="8" id="KW-0443">Lipid metabolism</keyword>
<evidence type="ECO:0000256" key="13">
    <source>
        <dbReference type="ARBA" id="ARBA00023288"/>
    </source>
</evidence>
<dbReference type="InterPro" id="IPR050997">
    <property type="entry name" value="MAPEG"/>
</dbReference>
<dbReference type="GO" id="GO:0006691">
    <property type="term" value="P:leukotriene metabolic process"/>
    <property type="evidence" value="ECO:0007669"/>
    <property type="project" value="UniProtKB-ARBA"/>
</dbReference>
<comment type="catalytic activity">
    <reaction evidence="19">
        <text>15-deoxy-Delta(12,14)-prostaglandin J2 + glutathione = 15-deoxy-Delta(12,14)-prostaglandin J2-S-(R)-glutathione</text>
        <dbReference type="Rhea" id="RHEA:75963"/>
        <dbReference type="ChEBI" id="CHEBI:57925"/>
        <dbReference type="ChEBI" id="CHEBI:85236"/>
        <dbReference type="ChEBI" id="CHEBI:194498"/>
    </reaction>
    <physiologicalReaction direction="left-to-right" evidence="19">
        <dbReference type="Rhea" id="RHEA:75964"/>
    </physiologicalReaction>
</comment>
<comment type="pathway">
    <text evidence="14">Lipid metabolism; leukotriene C4 biosynthesis.</text>
</comment>
<dbReference type="GO" id="GO:0004602">
    <property type="term" value="F:glutathione peroxidase activity"/>
    <property type="evidence" value="ECO:0007669"/>
    <property type="project" value="TreeGrafter"/>
</dbReference>
<evidence type="ECO:0000313" key="25">
    <source>
        <dbReference type="Proteomes" id="UP000007879"/>
    </source>
</evidence>
<dbReference type="FunFam" id="1.20.120.550:FF:000004">
    <property type="entry name" value="Microsomal glutathione S-transferase 3"/>
    <property type="match status" value="2"/>
</dbReference>
<accession>A0AAN0IDX1</accession>
<dbReference type="Gene3D" id="1.20.120.550">
    <property type="entry name" value="Membrane associated eicosanoid/glutathione metabolism-like domain"/>
    <property type="match status" value="2"/>
</dbReference>